<name>F0QTQ1_VULM7</name>
<dbReference type="PANTHER" id="PTHR10732">
    <property type="entry name" value="40S RIBOSOMAL PROTEIN S17"/>
    <property type="match status" value="1"/>
</dbReference>
<dbReference type="SUPFAM" id="SSF116820">
    <property type="entry name" value="Rps17e-like"/>
    <property type="match status" value="1"/>
</dbReference>
<comment type="similarity">
    <text evidence="1 4">Belongs to the eukaryotic ribosomal protein eS17 family.</text>
</comment>
<keyword evidence="6" id="KW-1185">Reference proteome</keyword>
<dbReference type="Pfam" id="PF00833">
    <property type="entry name" value="Ribosomal_S17e"/>
    <property type="match status" value="1"/>
</dbReference>
<dbReference type="STRING" id="985053.VMUT_0303"/>
<evidence type="ECO:0000256" key="3">
    <source>
        <dbReference type="ARBA" id="ARBA00023274"/>
    </source>
</evidence>
<dbReference type="EMBL" id="CP002529">
    <property type="protein sequence ID" value="ADY00517.1"/>
    <property type="molecule type" value="Genomic_DNA"/>
</dbReference>
<evidence type="ECO:0000313" key="5">
    <source>
        <dbReference type="EMBL" id="ADY00517.1"/>
    </source>
</evidence>
<dbReference type="InterPro" id="IPR036401">
    <property type="entry name" value="Ribosomal_eS17_sf"/>
</dbReference>
<evidence type="ECO:0000256" key="1">
    <source>
        <dbReference type="ARBA" id="ARBA00010444"/>
    </source>
</evidence>
<evidence type="ECO:0000256" key="4">
    <source>
        <dbReference type="HAMAP-Rule" id="MF_00511"/>
    </source>
</evidence>
<dbReference type="GO" id="GO:1990904">
    <property type="term" value="C:ribonucleoprotein complex"/>
    <property type="evidence" value="ECO:0007669"/>
    <property type="project" value="UniProtKB-KW"/>
</dbReference>
<dbReference type="NCBIfam" id="NF002242">
    <property type="entry name" value="PRK01151.1"/>
    <property type="match status" value="1"/>
</dbReference>
<dbReference type="AlphaFoldDB" id="F0QTQ1"/>
<dbReference type="KEGG" id="vmo:VMUT_0303"/>
<protein>
    <recommendedName>
        <fullName evidence="4">Small ribosomal subunit protein eS17</fullName>
    </recommendedName>
</protein>
<dbReference type="InterPro" id="IPR001210">
    <property type="entry name" value="Ribosomal_eS17"/>
</dbReference>
<dbReference type="Gene3D" id="1.10.60.20">
    <property type="entry name" value="Ribosomal protein S17e-like"/>
    <property type="match status" value="1"/>
</dbReference>
<accession>F0QTQ1</accession>
<dbReference type="RefSeq" id="WP_013603680.1">
    <property type="nucleotide sequence ID" value="NC_015151.1"/>
</dbReference>
<sequence length="76" mass="8748">MGRVRPRYIKSLARRLLEVYPGRFSDDFESNKKVVAELADIPSKSVRNKVAGEITRVMKRMKAGAEEKPEIELEEQ</sequence>
<evidence type="ECO:0000313" key="6">
    <source>
        <dbReference type="Proteomes" id="UP000007485"/>
    </source>
</evidence>
<dbReference type="eggNOG" id="arCOG01885">
    <property type="taxonomic scope" value="Archaea"/>
</dbReference>
<dbReference type="HOGENOM" id="CLU_176720_2_0_2"/>
<proteinExistence type="inferred from homology"/>
<dbReference type="PANTHER" id="PTHR10732:SF0">
    <property type="entry name" value="40S RIBOSOMAL PROTEIN S17"/>
    <property type="match status" value="1"/>
</dbReference>
<evidence type="ECO:0000256" key="2">
    <source>
        <dbReference type="ARBA" id="ARBA00022980"/>
    </source>
</evidence>
<keyword evidence="3 4" id="KW-0687">Ribonucleoprotein</keyword>
<dbReference type="GeneID" id="10287955"/>
<reference evidence="5 6" key="1">
    <citation type="journal article" date="2011" name="J. Bacteriol.">
        <title>Complete genome sequence of 'Vulcanisaeta moutnovskia' strain 768-28, a novel member of the hyperthermophilic crenarchaeal genus vulcanisaeta.</title>
        <authorList>
            <person name="Gumerov V.M."/>
            <person name="Mardanov A.V."/>
            <person name="Beletsky A.V."/>
            <person name="Prokofeva M.I."/>
            <person name="Bonch-Osmolovskaya E.A."/>
            <person name="Ravin N.V."/>
            <person name="Skryabin K.G."/>
        </authorList>
    </citation>
    <scope>NUCLEOTIDE SEQUENCE [LARGE SCALE GENOMIC DNA]</scope>
    <source>
        <strain evidence="5 6">768-28</strain>
    </source>
</reference>
<dbReference type="HAMAP" id="MF_00511">
    <property type="entry name" value="Ribosomal_eS17"/>
    <property type="match status" value="1"/>
</dbReference>
<dbReference type="OrthoDB" id="52479at2157"/>
<dbReference type="GO" id="GO:0005840">
    <property type="term" value="C:ribosome"/>
    <property type="evidence" value="ECO:0007669"/>
    <property type="project" value="UniProtKB-KW"/>
</dbReference>
<gene>
    <name evidence="4" type="primary">rps17e</name>
    <name evidence="5" type="ordered locus">VMUT_0303</name>
</gene>
<dbReference type="GO" id="GO:0006412">
    <property type="term" value="P:translation"/>
    <property type="evidence" value="ECO:0007669"/>
    <property type="project" value="UniProtKB-UniRule"/>
</dbReference>
<dbReference type="GO" id="GO:0003735">
    <property type="term" value="F:structural constituent of ribosome"/>
    <property type="evidence" value="ECO:0007669"/>
    <property type="project" value="InterPro"/>
</dbReference>
<dbReference type="Proteomes" id="UP000007485">
    <property type="component" value="Chromosome"/>
</dbReference>
<organism evidence="5 6">
    <name type="scientific">Vulcanisaeta moutnovskia (strain 768-28)</name>
    <dbReference type="NCBI Taxonomy" id="985053"/>
    <lineage>
        <taxon>Archaea</taxon>
        <taxon>Thermoproteota</taxon>
        <taxon>Thermoprotei</taxon>
        <taxon>Thermoproteales</taxon>
        <taxon>Thermoproteaceae</taxon>
        <taxon>Vulcanisaeta</taxon>
    </lineage>
</organism>
<keyword evidence="2 4" id="KW-0689">Ribosomal protein</keyword>